<dbReference type="AlphaFoldDB" id="K2JKL5"/>
<dbReference type="GO" id="GO:0003677">
    <property type="term" value="F:DNA binding"/>
    <property type="evidence" value="ECO:0007669"/>
    <property type="project" value="InterPro"/>
</dbReference>
<protein>
    <submittedName>
        <fullName evidence="2">Helix-turn-helix domain-containing protein</fullName>
    </submittedName>
</protein>
<reference evidence="2 3" key="1">
    <citation type="journal article" date="2012" name="J. Bacteriol.">
        <title>Genome Sequence of Gallaecimonas xiamenensis Type Strain 3-C-1.</title>
        <authorList>
            <person name="Lai Q."/>
            <person name="Wang L."/>
            <person name="Wang W."/>
            <person name="Shao Z."/>
        </authorList>
    </citation>
    <scope>NUCLEOTIDE SEQUENCE [LARGE SCALE GENOMIC DNA]</scope>
    <source>
        <strain evidence="2 3">3-C-1</strain>
    </source>
</reference>
<dbReference type="Pfam" id="PF17765">
    <property type="entry name" value="MLTR_LBD"/>
    <property type="match status" value="1"/>
</dbReference>
<dbReference type="eggNOG" id="COG1396">
    <property type="taxonomic scope" value="Bacteria"/>
</dbReference>
<comment type="caution">
    <text evidence="2">The sequence shown here is derived from an EMBL/GenBank/DDBJ whole genome shotgun (WGS) entry which is preliminary data.</text>
</comment>
<dbReference type="PATRIC" id="fig|745411.4.peg.1736"/>
<dbReference type="InterPro" id="IPR041413">
    <property type="entry name" value="MLTR_LBD"/>
</dbReference>
<dbReference type="PANTHER" id="PTHR35010">
    <property type="entry name" value="BLL4672 PROTEIN-RELATED"/>
    <property type="match status" value="1"/>
</dbReference>
<proteinExistence type="predicted"/>
<dbReference type="Gene3D" id="1.10.260.40">
    <property type="entry name" value="lambda repressor-like DNA-binding domains"/>
    <property type="match status" value="1"/>
</dbReference>
<evidence type="ECO:0000313" key="3">
    <source>
        <dbReference type="Proteomes" id="UP000006755"/>
    </source>
</evidence>
<dbReference type="OrthoDB" id="5346389at2"/>
<accession>K2JKL5</accession>
<dbReference type="STRING" id="745411.B3C1_08891"/>
<dbReference type="SUPFAM" id="SSF47413">
    <property type="entry name" value="lambda repressor-like DNA-binding domains"/>
    <property type="match status" value="1"/>
</dbReference>
<evidence type="ECO:0000313" key="2">
    <source>
        <dbReference type="EMBL" id="EKE74992.1"/>
    </source>
</evidence>
<name>K2JKL5_9GAMM</name>
<dbReference type="RefSeq" id="WP_008484311.1">
    <property type="nucleotide sequence ID" value="NZ_AMRI01000010.1"/>
</dbReference>
<dbReference type="Pfam" id="PF13560">
    <property type="entry name" value="HTH_31"/>
    <property type="match status" value="1"/>
</dbReference>
<dbReference type="Proteomes" id="UP000006755">
    <property type="component" value="Unassembled WGS sequence"/>
</dbReference>
<dbReference type="InterPro" id="IPR010982">
    <property type="entry name" value="Lambda_DNA-bd_dom_sf"/>
</dbReference>
<dbReference type="PANTHER" id="PTHR35010:SF2">
    <property type="entry name" value="BLL4672 PROTEIN"/>
    <property type="match status" value="1"/>
</dbReference>
<dbReference type="EMBL" id="AMRI01000010">
    <property type="protein sequence ID" value="EKE74992.1"/>
    <property type="molecule type" value="Genomic_DNA"/>
</dbReference>
<dbReference type="CDD" id="cd00093">
    <property type="entry name" value="HTH_XRE"/>
    <property type="match status" value="1"/>
</dbReference>
<feature type="domain" description="HTH cro/C1-type" evidence="1">
    <location>
        <begin position="14"/>
        <end position="86"/>
    </location>
</feature>
<dbReference type="SMART" id="SM00530">
    <property type="entry name" value="HTH_XRE"/>
    <property type="match status" value="1"/>
</dbReference>
<keyword evidence="3" id="KW-1185">Reference proteome</keyword>
<evidence type="ECO:0000259" key="1">
    <source>
        <dbReference type="SMART" id="SM00530"/>
    </source>
</evidence>
<dbReference type="InterPro" id="IPR001387">
    <property type="entry name" value="Cro/C1-type_HTH"/>
</dbReference>
<gene>
    <name evidence="2" type="ORF">B3C1_08891</name>
</gene>
<sequence>MDHNTTPNVELAAFLRSRRESLDPKRLGLPQVGRRRTPGLRREEVAQLADVSATWYTWLEQGRAVKASSKALEAITTALQCTVAEKRHVFRLAGQPEPVEAKVPCQQVSLANQILLDQLDPLPALMVNARLDIVGFNRAYCDLTRVELGDIAPADRNCIYLSLTNANWRQSIVSKEQVLPKLVAFFRANMAGAPDTPIWQQYLAKFRAASEEFEQLWQRQDVDCVTNLQKRYYHPAVGEMELQQSNWWSAPRNGDRLLVCVPVNEQSRAALARVTVRP</sequence>
<dbReference type="Gene3D" id="3.30.450.180">
    <property type="match status" value="1"/>
</dbReference>
<organism evidence="2 3">
    <name type="scientific">Gallaecimonas xiamenensis 3-C-1</name>
    <dbReference type="NCBI Taxonomy" id="745411"/>
    <lineage>
        <taxon>Bacteria</taxon>
        <taxon>Pseudomonadati</taxon>
        <taxon>Pseudomonadota</taxon>
        <taxon>Gammaproteobacteria</taxon>
        <taxon>Enterobacterales</taxon>
        <taxon>Gallaecimonadaceae</taxon>
        <taxon>Gallaecimonas</taxon>
    </lineage>
</organism>